<feature type="domain" description="ABC transmembrane type-1" evidence="9">
    <location>
        <begin position="103"/>
        <end position="294"/>
    </location>
</feature>
<keyword evidence="11" id="KW-1185">Reference proteome</keyword>
<dbReference type="PANTHER" id="PTHR43744:SF8">
    <property type="entry name" value="SN-GLYCEROL-3-PHOSPHATE TRANSPORT SYSTEM PERMEASE PROTEIN UGPE"/>
    <property type="match status" value="1"/>
</dbReference>
<dbReference type="AlphaFoldDB" id="S6A2D5"/>
<dbReference type="EMBL" id="CP006254">
    <property type="protein sequence ID" value="AGT32216.1"/>
    <property type="molecule type" value="Genomic_DNA"/>
</dbReference>
<dbReference type="Gene3D" id="1.10.3720.10">
    <property type="entry name" value="MetI-like"/>
    <property type="match status" value="1"/>
</dbReference>
<evidence type="ECO:0000256" key="7">
    <source>
        <dbReference type="RuleBase" id="RU363032"/>
    </source>
</evidence>
<feature type="transmembrane region" description="Helical" evidence="7">
    <location>
        <begin position="273"/>
        <end position="294"/>
    </location>
</feature>
<protein>
    <submittedName>
        <fullName evidence="10">Sugar ABC transporter permease</fullName>
    </submittedName>
</protein>
<dbReference type="CDD" id="cd06261">
    <property type="entry name" value="TM_PBP2"/>
    <property type="match status" value="1"/>
</dbReference>
<evidence type="ECO:0000259" key="9">
    <source>
        <dbReference type="PROSITE" id="PS50928"/>
    </source>
</evidence>
<dbReference type="STRING" id="1921421.M493_09775"/>
<organism evidence="10 11">
    <name type="scientific">Geobacillus genomosp. 3</name>
    <dbReference type="NCBI Taxonomy" id="1921421"/>
    <lineage>
        <taxon>Bacteria</taxon>
        <taxon>Bacillati</taxon>
        <taxon>Bacillota</taxon>
        <taxon>Bacilli</taxon>
        <taxon>Bacillales</taxon>
        <taxon>Anoxybacillaceae</taxon>
        <taxon>Geobacillus</taxon>
    </lineage>
</organism>
<dbReference type="KEGG" id="gjf:M493_09775"/>
<evidence type="ECO:0000313" key="11">
    <source>
        <dbReference type="Proteomes" id="UP000015500"/>
    </source>
</evidence>
<reference evidence="10 11" key="1">
    <citation type="journal article" date="2014" name="Genome Announc.">
        <title>Complete Genome Sequence of the Thermophilic Polychlorinated Biphenyl Degrader Geobacillus sp. Strain JF8 (NBRC 109937).</title>
        <authorList>
            <person name="Shintani M."/>
            <person name="Ohtsubo Y."/>
            <person name="Fukuda K."/>
            <person name="Hosoyama A."/>
            <person name="Ohji S."/>
            <person name="Yamazoe A."/>
            <person name="Fujita N."/>
            <person name="Nagata Y."/>
            <person name="Tsuda M."/>
            <person name="Hatta T."/>
            <person name="Kimbara K."/>
        </authorList>
    </citation>
    <scope>NUCLEOTIDE SEQUENCE [LARGE SCALE GENOMIC DNA]</scope>
    <source>
        <strain evidence="10 11">JF8</strain>
    </source>
</reference>
<proteinExistence type="inferred from homology"/>
<dbReference type="GO" id="GO:0055085">
    <property type="term" value="P:transmembrane transport"/>
    <property type="evidence" value="ECO:0007669"/>
    <property type="project" value="InterPro"/>
</dbReference>
<sequence length="309" mass="34824">MKGQVRPTSEHRSSEAPTLRLAAGGKTEPAEHRSPLKRIGMGVLYFILIVVAIVQLYPLVWLFQLSLKTNQEVFGMSPFALPKSPRWENYINAWFDGGISQYFFNSVWYTVVAVLLTLILASFVTFALTRMEWKLKGVVLALFMVAYMIPLHSTLIPLFNIYNKVNLIDNPISIILSYTTFNLPITIMILLGFYQSLPREIEEAAVIDGCSIHRIFFRITLPMTAPVLATTAIINMIYNWNEFVFVNTFISSEKWKTITVGVNNFVGQYLTDWGAIGATLIISILPILIVYLFLSDRIIEGLVAGSVKG</sequence>
<comment type="similarity">
    <text evidence="7">Belongs to the binding-protein-dependent transport system permease family.</text>
</comment>
<evidence type="ECO:0000256" key="5">
    <source>
        <dbReference type="ARBA" id="ARBA00022989"/>
    </source>
</evidence>
<evidence type="ECO:0000256" key="1">
    <source>
        <dbReference type="ARBA" id="ARBA00004651"/>
    </source>
</evidence>
<dbReference type="Pfam" id="PF00528">
    <property type="entry name" value="BPD_transp_1"/>
    <property type="match status" value="1"/>
</dbReference>
<dbReference type="HOGENOM" id="CLU_016047_1_2_9"/>
<feature type="transmembrane region" description="Helical" evidence="7">
    <location>
        <begin position="140"/>
        <end position="162"/>
    </location>
</feature>
<accession>S6A2D5</accession>
<evidence type="ECO:0000313" key="10">
    <source>
        <dbReference type="EMBL" id="AGT32216.1"/>
    </source>
</evidence>
<feature type="transmembrane region" description="Helical" evidence="7">
    <location>
        <begin position="107"/>
        <end position="128"/>
    </location>
</feature>
<keyword evidence="6 7" id="KW-0472">Membrane</keyword>
<feature type="region of interest" description="Disordered" evidence="8">
    <location>
        <begin position="1"/>
        <end position="32"/>
    </location>
</feature>
<keyword evidence="4 7" id="KW-0812">Transmembrane</keyword>
<keyword evidence="3" id="KW-1003">Cell membrane</keyword>
<evidence type="ECO:0000256" key="4">
    <source>
        <dbReference type="ARBA" id="ARBA00022692"/>
    </source>
</evidence>
<feature type="transmembrane region" description="Helical" evidence="7">
    <location>
        <begin position="215"/>
        <end position="238"/>
    </location>
</feature>
<evidence type="ECO:0000256" key="8">
    <source>
        <dbReference type="SAM" id="MobiDB-lite"/>
    </source>
</evidence>
<feature type="transmembrane region" description="Helical" evidence="7">
    <location>
        <begin position="174"/>
        <end position="194"/>
    </location>
</feature>
<dbReference type="SUPFAM" id="SSF161098">
    <property type="entry name" value="MetI-like"/>
    <property type="match status" value="1"/>
</dbReference>
<gene>
    <name evidence="10" type="ORF">M493_09775</name>
</gene>
<dbReference type="Proteomes" id="UP000015500">
    <property type="component" value="Chromosome"/>
</dbReference>
<evidence type="ECO:0000256" key="3">
    <source>
        <dbReference type="ARBA" id="ARBA00022475"/>
    </source>
</evidence>
<feature type="transmembrane region" description="Helical" evidence="7">
    <location>
        <begin position="43"/>
        <end position="63"/>
    </location>
</feature>
<keyword evidence="5 7" id="KW-1133">Transmembrane helix</keyword>
<dbReference type="InterPro" id="IPR000515">
    <property type="entry name" value="MetI-like"/>
</dbReference>
<comment type="subcellular location">
    <subcellularLocation>
        <location evidence="1 7">Cell membrane</location>
        <topology evidence="1 7">Multi-pass membrane protein</topology>
    </subcellularLocation>
</comment>
<dbReference type="PATRIC" id="fig|1345697.3.peg.1880"/>
<name>S6A2D5_GEOG3</name>
<dbReference type="PROSITE" id="PS50928">
    <property type="entry name" value="ABC_TM1"/>
    <property type="match status" value="1"/>
</dbReference>
<evidence type="ECO:0000256" key="6">
    <source>
        <dbReference type="ARBA" id="ARBA00023136"/>
    </source>
</evidence>
<dbReference type="InterPro" id="IPR035906">
    <property type="entry name" value="MetI-like_sf"/>
</dbReference>
<dbReference type="PANTHER" id="PTHR43744">
    <property type="entry name" value="ABC TRANSPORTER PERMEASE PROTEIN MG189-RELATED-RELATED"/>
    <property type="match status" value="1"/>
</dbReference>
<keyword evidence="2 7" id="KW-0813">Transport</keyword>
<evidence type="ECO:0000256" key="2">
    <source>
        <dbReference type="ARBA" id="ARBA00022448"/>
    </source>
</evidence>
<dbReference type="GO" id="GO:0005886">
    <property type="term" value="C:plasma membrane"/>
    <property type="evidence" value="ECO:0007669"/>
    <property type="project" value="UniProtKB-SubCell"/>
</dbReference>